<dbReference type="InterPro" id="IPR032687">
    <property type="entry name" value="AraC-type_N"/>
</dbReference>
<dbReference type="RefSeq" id="WP_095616782.1">
    <property type="nucleotide sequence ID" value="NZ_NSKD01000002.1"/>
</dbReference>
<reference evidence="5 6" key="1">
    <citation type="submission" date="2017-08" db="EMBL/GenBank/DDBJ databases">
        <title>Halovibrio sewagensis sp. nov., isolated from wastewater of high salinity.</title>
        <authorList>
            <person name="Dong X."/>
            <person name="Zhang G."/>
        </authorList>
    </citation>
    <scope>NUCLEOTIDE SEQUENCE [LARGE SCALE GENOMIC DNA]</scope>
    <source>
        <strain evidence="5 6">YL5-2</strain>
    </source>
</reference>
<evidence type="ECO:0000313" key="6">
    <source>
        <dbReference type="Proteomes" id="UP000218896"/>
    </source>
</evidence>
<dbReference type="InterPro" id="IPR009057">
    <property type="entry name" value="Homeodomain-like_sf"/>
</dbReference>
<dbReference type="EMBL" id="NSKD01000002">
    <property type="protein sequence ID" value="PAU81056.1"/>
    <property type="molecule type" value="Genomic_DNA"/>
</dbReference>
<protein>
    <submittedName>
        <fullName evidence="5">AraC family transcriptional regulator</fullName>
    </submittedName>
</protein>
<keyword evidence="1" id="KW-0805">Transcription regulation</keyword>
<dbReference type="OrthoDB" id="5722175at2"/>
<feature type="domain" description="HTH araC/xylS-type" evidence="4">
    <location>
        <begin position="244"/>
        <end position="341"/>
    </location>
</feature>
<dbReference type="Gene3D" id="1.10.10.60">
    <property type="entry name" value="Homeodomain-like"/>
    <property type="match status" value="1"/>
</dbReference>
<dbReference type="Proteomes" id="UP000218896">
    <property type="component" value="Unassembled WGS sequence"/>
</dbReference>
<evidence type="ECO:0000256" key="1">
    <source>
        <dbReference type="ARBA" id="ARBA00023015"/>
    </source>
</evidence>
<comment type="caution">
    <text evidence="5">The sequence shown here is derived from an EMBL/GenBank/DDBJ whole genome shotgun (WGS) entry which is preliminary data.</text>
</comment>
<accession>A0A2A2F6I4</accession>
<dbReference type="PANTHER" id="PTHR47894">
    <property type="entry name" value="HTH-TYPE TRANSCRIPTIONAL REGULATOR GADX"/>
    <property type="match status" value="1"/>
</dbReference>
<dbReference type="GO" id="GO:0005829">
    <property type="term" value="C:cytosol"/>
    <property type="evidence" value="ECO:0007669"/>
    <property type="project" value="TreeGrafter"/>
</dbReference>
<gene>
    <name evidence="5" type="ORF">CK501_05695</name>
</gene>
<dbReference type="SMART" id="SM00342">
    <property type="entry name" value="HTH_ARAC"/>
    <property type="match status" value="1"/>
</dbReference>
<keyword evidence="3" id="KW-0804">Transcription</keyword>
<dbReference type="Pfam" id="PF12625">
    <property type="entry name" value="Arabinose_bd"/>
    <property type="match status" value="1"/>
</dbReference>
<evidence type="ECO:0000259" key="4">
    <source>
        <dbReference type="PROSITE" id="PS01124"/>
    </source>
</evidence>
<dbReference type="InterPro" id="IPR018060">
    <property type="entry name" value="HTH_AraC"/>
</dbReference>
<dbReference type="PROSITE" id="PS01124">
    <property type="entry name" value="HTH_ARAC_FAMILY_2"/>
    <property type="match status" value="1"/>
</dbReference>
<keyword evidence="2" id="KW-0238">DNA-binding</keyword>
<dbReference type="Pfam" id="PF12833">
    <property type="entry name" value="HTH_18"/>
    <property type="match status" value="1"/>
</dbReference>
<evidence type="ECO:0000256" key="2">
    <source>
        <dbReference type="ARBA" id="ARBA00023125"/>
    </source>
</evidence>
<dbReference type="GO" id="GO:0000976">
    <property type="term" value="F:transcription cis-regulatory region binding"/>
    <property type="evidence" value="ECO:0007669"/>
    <property type="project" value="TreeGrafter"/>
</dbReference>
<keyword evidence="6" id="KW-1185">Reference proteome</keyword>
<evidence type="ECO:0000256" key="3">
    <source>
        <dbReference type="ARBA" id="ARBA00023163"/>
    </source>
</evidence>
<dbReference type="GO" id="GO:0003700">
    <property type="term" value="F:DNA-binding transcription factor activity"/>
    <property type="evidence" value="ECO:0007669"/>
    <property type="project" value="InterPro"/>
</dbReference>
<organism evidence="5 6">
    <name type="scientific">Halovibrio salipaludis</name>
    <dbReference type="NCBI Taxonomy" id="2032626"/>
    <lineage>
        <taxon>Bacteria</taxon>
        <taxon>Pseudomonadati</taxon>
        <taxon>Pseudomonadota</taxon>
        <taxon>Gammaproteobacteria</taxon>
        <taxon>Oceanospirillales</taxon>
        <taxon>Halomonadaceae</taxon>
        <taxon>Halovibrio</taxon>
    </lineage>
</organism>
<dbReference type="AlphaFoldDB" id="A0A2A2F6I4"/>
<name>A0A2A2F6I4_9GAMM</name>
<evidence type="ECO:0000313" key="5">
    <source>
        <dbReference type="EMBL" id="PAU81056.1"/>
    </source>
</evidence>
<dbReference type="PANTHER" id="PTHR47894:SF1">
    <property type="entry name" value="HTH-TYPE TRANSCRIPTIONAL REGULATOR VQSM"/>
    <property type="match status" value="1"/>
</dbReference>
<proteinExistence type="predicted"/>
<sequence>MDVPTHSVQDAQAYDVPILPTRYVTHFLRFMEQYGIRPPALLEGTGLDASELETSEEGMTMNELLILLRHASELSEDERLPFEFGKQLDINAHGLVGAAVLWQNDYFRLVEMIIEYERVCLPIHDLRLTLKDETVQIQLHDIWDLGSLRSFMIRIYMGSIYELSRHICRDMLLEFDTPTNLTPEQWQTAAPEAVIRFNAGAACATLHPAQHTASSIGQELSSFLARHRSRQDLKASDDHSSVTERVRRQILDDPGLNCTLERIAQNLQMTPRSLRRHLQTEDCSFRDLRNEIRCHYADRYLADTRMPLSTIAYKLGFSDQASFTRAYRSWTGRTPGQTRRRI</sequence>
<dbReference type="SUPFAM" id="SSF46689">
    <property type="entry name" value="Homeodomain-like"/>
    <property type="match status" value="1"/>
</dbReference>